<feature type="transmembrane region" description="Helical" evidence="7">
    <location>
        <begin position="297"/>
        <end position="314"/>
    </location>
</feature>
<feature type="transmembrane region" description="Helical" evidence="7">
    <location>
        <begin position="416"/>
        <end position="439"/>
    </location>
</feature>
<dbReference type="Pfam" id="PF00083">
    <property type="entry name" value="Sugar_tr"/>
    <property type="match status" value="1"/>
</dbReference>
<dbReference type="STRING" id="339866.GCA_001418255_01089"/>
<accession>A0A0K6HXQ6</accession>
<evidence type="ECO:0000259" key="8">
    <source>
        <dbReference type="PROSITE" id="PS50850"/>
    </source>
</evidence>
<dbReference type="PROSITE" id="PS50850">
    <property type="entry name" value="MFS"/>
    <property type="match status" value="1"/>
</dbReference>
<keyword evidence="10" id="KW-1185">Reference proteome</keyword>
<dbReference type="GO" id="GO:0022857">
    <property type="term" value="F:transmembrane transporter activity"/>
    <property type="evidence" value="ECO:0007669"/>
    <property type="project" value="InterPro"/>
</dbReference>
<comment type="subcellular location">
    <subcellularLocation>
        <location evidence="1">Membrane</location>
        <topology evidence="1">Multi-pass membrane protein</topology>
    </subcellularLocation>
</comment>
<dbReference type="InterPro" id="IPR036259">
    <property type="entry name" value="MFS_trans_sf"/>
</dbReference>
<feature type="transmembrane region" description="Helical" evidence="7">
    <location>
        <begin position="147"/>
        <end position="167"/>
    </location>
</feature>
<evidence type="ECO:0000256" key="4">
    <source>
        <dbReference type="ARBA" id="ARBA00022692"/>
    </source>
</evidence>
<feature type="transmembrane region" description="Helical" evidence="7">
    <location>
        <begin position="451"/>
        <end position="469"/>
    </location>
</feature>
<dbReference type="InterPro" id="IPR020846">
    <property type="entry name" value="MFS_dom"/>
</dbReference>
<feature type="transmembrane region" description="Helical" evidence="7">
    <location>
        <begin position="384"/>
        <end position="404"/>
    </location>
</feature>
<gene>
    <name evidence="9" type="ORF">Ga0061069_103209</name>
</gene>
<proteinExistence type="inferred from homology"/>
<evidence type="ECO:0000256" key="5">
    <source>
        <dbReference type="ARBA" id="ARBA00022989"/>
    </source>
</evidence>
<evidence type="ECO:0000313" key="9">
    <source>
        <dbReference type="EMBL" id="CUA95699.1"/>
    </source>
</evidence>
<feature type="transmembrane region" description="Helical" evidence="7">
    <location>
        <begin position="47"/>
        <end position="70"/>
    </location>
</feature>
<name>A0A0K6HXQ6_9BURK</name>
<evidence type="ECO:0000313" key="10">
    <source>
        <dbReference type="Proteomes" id="UP000183649"/>
    </source>
</evidence>
<evidence type="ECO:0000256" key="1">
    <source>
        <dbReference type="ARBA" id="ARBA00004141"/>
    </source>
</evidence>
<keyword evidence="5 7" id="KW-1133">Transmembrane helix</keyword>
<keyword evidence="6 7" id="KW-0472">Membrane</keyword>
<keyword evidence="4 7" id="KW-0812">Transmembrane</keyword>
<dbReference type="OrthoDB" id="3252866at2"/>
<sequence>MSTIPAQPSADLSPYASAVAARPGHHGAPTIAARIDRLPPSRTVRNMVILLSLGGLFEFYDLFLTAYIAPGLFKSGVFTATTKGLFGFEGIASFVAALFLGLWVGTLFVSWLSDRYGRRAIYTWALLWYCAATLIMAFQHTAMSIDIWRFIASIGIGLEMVNIDTYVSELAPQAKRGTYFAMNQFITFSAVPVVAFLGWLLVPHQIAGLDGWRWVAIIGAVGAIFIWFIRLRLPESPRWLEDKGRHHAADAILSRIERQVERETGQPLPEPKAFVGDVEHVKPRWGEMWEGVYRKRTVMLILFNILQTVGYYGFASWAPTYLIAKGLDIPKSLLYTFIIAFAYPISSLIGASFGDRFERKWLIAVPALAVALFGLLFANANGAAAIIVFGIAVAFFNNIMSYAFHAYQSELYPTRIRAQAVGFVYSFSRISAVFTGFVIADLLKTSGDVGVFTFIAAAMVGVALVIVLMGPRVTQRRLEDIAR</sequence>
<feature type="transmembrane region" description="Helical" evidence="7">
    <location>
        <begin position="334"/>
        <end position="354"/>
    </location>
</feature>
<dbReference type="RefSeq" id="WP_082454267.1">
    <property type="nucleotide sequence ID" value="NZ_CYHF01000003.1"/>
</dbReference>
<dbReference type="GO" id="GO:0016020">
    <property type="term" value="C:membrane"/>
    <property type="evidence" value="ECO:0007669"/>
    <property type="project" value="UniProtKB-SubCell"/>
</dbReference>
<organism evidence="9 10">
    <name type="scientific">Thiomonas bhubaneswarensis</name>
    <dbReference type="NCBI Taxonomy" id="339866"/>
    <lineage>
        <taxon>Bacteria</taxon>
        <taxon>Pseudomonadati</taxon>
        <taxon>Pseudomonadota</taxon>
        <taxon>Betaproteobacteria</taxon>
        <taxon>Burkholderiales</taxon>
        <taxon>Thiomonas</taxon>
    </lineage>
</organism>
<keyword evidence="3" id="KW-0813">Transport</keyword>
<feature type="domain" description="Major facilitator superfamily (MFS) profile" evidence="8">
    <location>
        <begin position="47"/>
        <end position="474"/>
    </location>
</feature>
<evidence type="ECO:0000256" key="6">
    <source>
        <dbReference type="ARBA" id="ARBA00023136"/>
    </source>
</evidence>
<dbReference type="Proteomes" id="UP000183649">
    <property type="component" value="Unassembled WGS sequence"/>
</dbReference>
<evidence type="ECO:0000256" key="3">
    <source>
        <dbReference type="ARBA" id="ARBA00022448"/>
    </source>
</evidence>
<evidence type="ECO:0000256" key="7">
    <source>
        <dbReference type="SAM" id="Phobius"/>
    </source>
</evidence>
<evidence type="ECO:0000256" key="2">
    <source>
        <dbReference type="ARBA" id="ARBA00010992"/>
    </source>
</evidence>
<dbReference type="Gene3D" id="1.20.1250.20">
    <property type="entry name" value="MFS general substrate transporter like domains"/>
    <property type="match status" value="1"/>
</dbReference>
<feature type="transmembrane region" description="Helical" evidence="7">
    <location>
        <begin position="179"/>
        <end position="202"/>
    </location>
</feature>
<feature type="transmembrane region" description="Helical" evidence="7">
    <location>
        <begin position="361"/>
        <end position="378"/>
    </location>
</feature>
<feature type="transmembrane region" description="Helical" evidence="7">
    <location>
        <begin position="214"/>
        <end position="233"/>
    </location>
</feature>
<dbReference type="InterPro" id="IPR005828">
    <property type="entry name" value="MFS_sugar_transport-like"/>
</dbReference>
<dbReference type="InterPro" id="IPR005829">
    <property type="entry name" value="Sugar_transporter_CS"/>
</dbReference>
<dbReference type="CDD" id="cd17316">
    <property type="entry name" value="MFS_SV2_like"/>
    <property type="match status" value="1"/>
</dbReference>
<dbReference type="PANTHER" id="PTHR23511:SF34">
    <property type="entry name" value="SYNAPTIC VESICLE GLYCOPROTEIN 2"/>
    <property type="match status" value="1"/>
</dbReference>
<dbReference type="AlphaFoldDB" id="A0A0K6HXQ6"/>
<reference evidence="10" key="1">
    <citation type="submission" date="2015-08" db="EMBL/GenBank/DDBJ databases">
        <authorList>
            <person name="Varghese N."/>
        </authorList>
    </citation>
    <scope>NUCLEOTIDE SEQUENCE [LARGE SCALE GENOMIC DNA]</scope>
    <source>
        <strain evidence="10">DSM 18181</strain>
    </source>
</reference>
<dbReference type="SUPFAM" id="SSF103473">
    <property type="entry name" value="MFS general substrate transporter"/>
    <property type="match status" value="1"/>
</dbReference>
<comment type="similarity">
    <text evidence="2">Belongs to the major facilitator superfamily. Sugar transporter (TC 2.A.1.1) family.</text>
</comment>
<feature type="transmembrane region" description="Helical" evidence="7">
    <location>
        <begin position="121"/>
        <end position="141"/>
    </location>
</feature>
<dbReference type="PROSITE" id="PS00216">
    <property type="entry name" value="SUGAR_TRANSPORT_1"/>
    <property type="match status" value="1"/>
</dbReference>
<feature type="transmembrane region" description="Helical" evidence="7">
    <location>
        <begin position="90"/>
        <end position="109"/>
    </location>
</feature>
<dbReference type="PANTHER" id="PTHR23511">
    <property type="entry name" value="SYNAPTIC VESICLE GLYCOPROTEIN 2"/>
    <property type="match status" value="1"/>
</dbReference>
<dbReference type="EMBL" id="CYHF01000003">
    <property type="protein sequence ID" value="CUA95699.1"/>
    <property type="molecule type" value="Genomic_DNA"/>
</dbReference>
<protein>
    <submittedName>
        <fullName evidence="9">Predicted arabinose efflux permease, MFS family</fullName>
    </submittedName>
</protein>